<dbReference type="InterPro" id="IPR003599">
    <property type="entry name" value="Ig_sub"/>
</dbReference>
<dbReference type="GeneTree" id="ENSGT00940000165285"/>
<keyword evidence="2" id="KW-1133">Transmembrane helix</keyword>
<evidence type="ECO:0000256" key="1">
    <source>
        <dbReference type="ARBA" id="ARBA00023319"/>
    </source>
</evidence>
<dbReference type="PROSITE" id="PS00290">
    <property type="entry name" value="IG_MHC"/>
    <property type="match status" value="1"/>
</dbReference>
<dbReference type="InterPro" id="IPR050380">
    <property type="entry name" value="Immune_Resp_Modulators"/>
</dbReference>
<reference evidence="4" key="1">
    <citation type="submission" date="2025-08" db="UniProtKB">
        <authorList>
            <consortium name="Ensembl"/>
        </authorList>
    </citation>
    <scope>IDENTIFICATION</scope>
</reference>
<dbReference type="Gene3D" id="2.60.40.10">
    <property type="entry name" value="Immunoglobulins"/>
    <property type="match status" value="3"/>
</dbReference>
<keyword evidence="2" id="KW-0812">Transmembrane</keyword>
<proteinExistence type="predicted"/>
<keyword evidence="5" id="KW-1185">Reference proteome</keyword>
<dbReference type="InterPro" id="IPR007110">
    <property type="entry name" value="Ig-like_dom"/>
</dbReference>
<dbReference type="Pfam" id="PF07686">
    <property type="entry name" value="V-set"/>
    <property type="match status" value="1"/>
</dbReference>
<dbReference type="PANTHER" id="PTHR23411">
    <property type="entry name" value="TAPASIN"/>
    <property type="match status" value="1"/>
</dbReference>
<dbReference type="SMART" id="SM00409">
    <property type="entry name" value="IG"/>
    <property type="match status" value="2"/>
</dbReference>
<dbReference type="InterPro" id="IPR003006">
    <property type="entry name" value="Ig/MHC_CS"/>
</dbReference>
<organism evidence="4 5">
    <name type="scientific">Crocodylus porosus</name>
    <name type="common">Saltwater crocodile</name>
    <name type="synonym">Estuarine crocodile</name>
    <dbReference type="NCBI Taxonomy" id="8502"/>
    <lineage>
        <taxon>Eukaryota</taxon>
        <taxon>Metazoa</taxon>
        <taxon>Chordata</taxon>
        <taxon>Craniata</taxon>
        <taxon>Vertebrata</taxon>
        <taxon>Euteleostomi</taxon>
        <taxon>Archelosauria</taxon>
        <taxon>Archosauria</taxon>
        <taxon>Crocodylia</taxon>
        <taxon>Longirostres</taxon>
        <taxon>Crocodylidae</taxon>
        <taxon>Crocodylus</taxon>
    </lineage>
</organism>
<dbReference type="InterPro" id="IPR013783">
    <property type="entry name" value="Ig-like_fold"/>
</dbReference>
<accession>A0A7M4ENA6</accession>
<dbReference type="Proteomes" id="UP000594220">
    <property type="component" value="Unplaced"/>
</dbReference>
<reference evidence="4" key="2">
    <citation type="submission" date="2025-09" db="UniProtKB">
        <authorList>
            <consortium name="Ensembl"/>
        </authorList>
    </citation>
    <scope>IDENTIFICATION</scope>
</reference>
<sequence>MKVKIRPAEAVGQKEGLQRVSGQLYAAMDFRTCILALCFLCTGIIRHHDGVGAAGSTFSQSRRLFCSLETQEVILLSSEVKYNRQDAWLLLGREKSNGDVQRNDPENPPPDDAVLFIVKESSVDILQHADGDINKLKCMISPYFTDNIQILWPGVASRPAELNPWFTGTIKHVDNKFTMTVFFVQSSSTHKVEDGQKPGSHAKRLHASGVFLVRAGPSVVHSGLKKDVLFNCAFSVDHHADLTIKWVLLRKGGSKKVLFAYKVSTKKVEHQDKRVEVFLAEIPRGNASLLLRGVQVRDEGNYVCSVAASSLLGEQDIRLQVLEKPTVMLNADSLALVEGEEQKLVCSVKNFYPLDAQAQWFREPKKQGMLPDVINHVLFSSHRENSNGTYSYSSYFLLTASLRDDGLKYTCHVAHQSLTYPIKKSVMLRVTGAESVWPFGVLGVLTVLTVPACWYLYKVMTAGQVSLFYQLEYARLLCTFHWAVL</sequence>
<dbReference type="InterPro" id="IPR013106">
    <property type="entry name" value="Ig_V-set"/>
</dbReference>
<evidence type="ECO:0000259" key="3">
    <source>
        <dbReference type="PROSITE" id="PS50835"/>
    </source>
</evidence>
<gene>
    <name evidence="4" type="primary">LOC109317090</name>
</gene>
<keyword evidence="2" id="KW-0472">Membrane</keyword>
<dbReference type="OMA" id="NRWFTCT"/>
<dbReference type="PROSITE" id="PS50835">
    <property type="entry name" value="IG_LIKE"/>
    <property type="match status" value="2"/>
</dbReference>
<dbReference type="InterPro" id="IPR036179">
    <property type="entry name" value="Ig-like_dom_sf"/>
</dbReference>
<feature type="transmembrane region" description="Helical" evidence="2">
    <location>
        <begin position="436"/>
        <end position="457"/>
    </location>
</feature>
<dbReference type="AlphaFoldDB" id="A0A7M4ENA6"/>
<dbReference type="Pfam" id="PF07654">
    <property type="entry name" value="C1-set"/>
    <property type="match status" value="1"/>
</dbReference>
<feature type="domain" description="Ig-like" evidence="3">
    <location>
        <begin position="325"/>
        <end position="427"/>
    </location>
</feature>
<dbReference type="SMART" id="SM00407">
    <property type="entry name" value="IGc1"/>
    <property type="match status" value="1"/>
</dbReference>
<name>A0A7M4ENA6_CROPO</name>
<evidence type="ECO:0000313" key="4">
    <source>
        <dbReference type="Ensembl" id="ENSCPRP00005012480.1"/>
    </source>
</evidence>
<keyword evidence="1" id="KW-0393">Immunoglobulin domain</keyword>
<protein>
    <submittedName>
        <fullName evidence="4">Tapasin-related protein-like</fullName>
    </submittedName>
</protein>
<dbReference type="Ensembl" id="ENSCPRT00005014691.1">
    <property type="protein sequence ID" value="ENSCPRP00005012480.1"/>
    <property type="gene ID" value="ENSCPRG00005008855.1"/>
</dbReference>
<dbReference type="SUPFAM" id="SSF48726">
    <property type="entry name" value="Immunoglobulin"/>
    <property type="match status" value="2"/>
</dbReference>
<evidence type="ECO:0000256" key="2">
    <source>
        <dbReference type="SAM" id="Phobius"/>
    </source>
</evidence>
<dbReference type="InterPro" id="IPR003597">
    <property type="entry name" value="Ig_C1-set"/>
</dbReference>
<feature type="domain" description="Ig-like" evidence="3">
    <location>
        <begin position="198"/>
        <end position="320"/>
    </location>
</feature>
<evidence type="ECO:0000313" key="5">
    <source>
        <dbReference type="Proteomes" id="UP000594220"/>
    </source>
</evidence>